<protein>
    <submittedName>
        <fullName evidence="1">Endonuclease/exonuclease/phosphatase family protein</fullName>
    </submittedName>
</protein>
<dbReference type="EMBL" id="VUJV01000003">
    <property type="protein sequence ID" value="KAA1419195.1"/>
    <property type="molecule type" value="Genomic_DNA"/>
</dbReference>
<dbReference type="InterPro" id="IPR036691">
    <property type="entry name" value="Endo/exonu/phosph_ase_sf"/>
</dbReference>
<organism evidence="1 2">
    <name type="scientific">Nocardioides humilatus</name>
    <dbReference type="NCBI Taxonomy" id="2607660"/>
    <lineage>
        <taxon>Bacteria</taxon>
        <taxon>Bacillati</taxon>
        <taxon>Actinomycetota</taxon>
        <taxon>Actinomycetes</taxon>
        <taxon>Propionibacteriales</taxon>
        <taxon>Nocardioidaceae</taxon>
        <taxon>Nocardioides</taxon>
    </lineage>
</organism>
<evidence type="ECO:0000313" key="2">
    <source>
        <dbReference type="Proteomes" id="UP000325003"/>
    </source>
</evidence>
<reference evidence="1 2" key="2">
    <citation type="submission" date="2019-09" db="EMBL/GenBank/DDBJ databases">
        <authorList>
            <person name="Jin C."/>
        </authorList>
    </citation>
    <scope>NUCLEOTIDE SEQUENCE [LARGE SCALE GENOMIC DNA]</scope>
    <source>
        <strain evidence="1 2">BN130099</strain>
    </source>
</reference>
<gene>
    <name evidence="1" type="ORF">F0U44_12140</name>
</gene>
<comment type="caution">
    <text evidence="1">The sequence shown here is derived from an EMBL/GenBank/DDBJ whole genome shotgun (WGS) entry which is preliminary data.</text>
</comment>
<dbReference type="AlphaFoldDB" id="A0A5B1LEW4"/>
<keyword evidence="1" id="KW-0540">Nuclease</keyword>
<dbReference type="GO" id="GO:0004527">
    <property type="term" value="F:exonuclease activity"/>
    <property type="evidence" value="ECO:0007669"/>
    <property type="project" value="UniProtKB-KW"/>
</dbReference>
<dbReference type="GO" id="GO:0004519">
    <property type="term" value="F:endonuclease activity"/>
    <property type="evidence" value="ECO:0007669"/>
    <property type="project" value="UniProtKB-KW"/>
</dbReference>
<dbReference type="Proteomes" id="UP000325003">
    <property type="component" value="Unassembled WGS sequence"/>
</dbReference>
<proteinExistence type="predicted"/>
<accession>A0A5B1LEW4</accession>
<keyword evidence="2" id="KW-1185">Reference proteome</keyword>
<keyword evidence="1" id="KW-0269">Exonuclease</keyword>
<keyword evidence="1" id="KW-0255">Endonuclease</keyword>
<dbReference type="RefSeq" id="WP_149728530.1">
    <property type="nucleotide sequence ID" value="NZ_VUJV01000003.1"/>
</dbReference>
<keyword evidence="1" id="KW-0378">Hydrolase</keyword>
<dbReference type="SUPFAM" id="SSF56219">
    <property type="entry name" value="DNase I-like"/>
    <property type="match status" value="1"/>
</dbReference>
<reference evidence="1 2" key="1">
    <citation type="submission" date="2019-09" db="EMBL/GenBank/DDBJ databases">
        <title>Nocardioides panacisoli sp. nov., isolated from the soil of a ginseng field.</title>
        <authorList>
            <person name="Cho C."/>
        </authorList>
    </citation>
    <scope>NUCLEOTIDE SEQUENCE [LARGE SCALE GENOMIC DNA]</scope>
    <source>
        <strain evidence="1 2">BN130099</strain>
    </source>
</reference>
<name>A0A5B1LEW4_9ACTN</name>
<evidence type="ECO:0000313" key="1">
    <source>
        <dbReference type="EMBL" id="KAA1419195.1"/>
    </source>
</evidence>
<sequence>MAAHHTRERMAPGQSWSAVYAPALDPLPDPHPTSALALVAGVRVCATVLPWRGCADWYPYVRSGQGKTEYAVDAVVAAGPTIWGGDWNTSFAPGGYAESKSSRARVQSAVDRLLLTVATEQSLSQADDDCSIDHVAVPQAWHIHAVARVRSGRLSDHDAYVVEAMPRAL</sequence>